<feature type="non-terminal residue" evidence="1">
    <location>
        <position position="62"/>
    </location>
</feature>
<dbReference type="AlphaFoldDB" id="A0A0F8YIL2"/>
<sequence>MRSGSRGGEGIEMARIEDTAGNKRFFIEGCSYCHMSTGGVHEHNCPMEDRPAKIPNIRQVKC</sequence>
<dbReference type="EMBL" id="LAZR01069343">
    <property type="protein sequence ID" value="KKK47891.1"/>
    <property type="molecule type" value="Genomic_DNA"/>
</dbReference>
<accession>A0A0F8YIL2</accession>
<comment type="caution">
    <text evidence="1">The sequence shown here is derived from an EMBL/GenBank/DDBJ whole genome shotgun (WGS) entry which is preliminary data.</text>
</comment>
<reference evidence="1" key="1">
    <citation type="journal article" date="2015" name="Nature">
        <title>Complex archaea that bridge the gap between prokaryotes and eukaryotes.</title>
        <authorList>
            <person name="Spang A."/>
            <person name="Saw J.H."/>
            <person name="Jorgensen S.L."/>
            <person name="Zaremba-Niedzwiedzka K."/>
            <person name="Martijn J."/>
            <person name="Lind A.E."/>
            <person name="van Eijk R."/>
            <person name="Schleper C."/>
            <person name="Guy L."/>
            <person name="Ettema T.J."/>
        </authorList>
    </citation>
    <scope>NUCLEOTIDE SEQUENCE</scope>
</reference>
<gene>
    <name evidence="1" type="ORF">LCGC14_3150650</name>
</gene>
<evidence type="ECO:0000313" key="1">
    <source>
        <dbReference type="EMBL" id="KKK47891.1"/>
    </source>
</evidence>
<organism evidence="1">
    <name type="scientific">marine sediment metagenome</name>
    <dbReference type="NCBI Taxonomy" id="412755"/>
    <lineage>
        <taxon>unclassified sequences</taxon>
        <taxon>metagenomes</taxon>
        <taxon>ecological metagenomes</taxon>
    </lineage>
</organism>
<protein>
    <submittedName>
        <fullName evidence="1">Uncharacterized protein</fullName>
    </submittedName>
</protein>
<proteinExistence type="predicted"/>
<name>A0A0F8YIL2_9ZZZZ</name>